<keyword evidence="3" id="KW-0732">Signal</keyword>
<feature type="region of interest" description="Disordered" evidence="1">
    <location>
        <begin position="30"/>
        <end position="49"/>
    </location>
</feature>
<sequence length="650" mass="71159">MQGILPLLLLIKICLNDQLFANAQYNDPSYSQQQRQQSGQLPHNDGYQPLSKQLIDSLNSFGSNVRSYAQQFGGYIDQNVRQIGSQSQSVQGNQFNGQRYKQEFRDQATNGQTDGEQVNGVQQTRWNLNRQYGSSFYANGRMSQGQRLNEQTLSDAQNFVHTDHMTNMQAVTSGQCMTKVKLMAFSNPSFSLPSGMTCSCPPGKHCTLSTHGSSSGCNFAFTTIIIYPDESVNYITTEFIPSPSGSVSGKEFPEETTVYGFAKPASINVFVHHLGVVVDRATGTIQDCSYLVLVDTFVNSLRDYVAAPKGVTPNNVVRMLTGKSLNTTLQIGYSASCVGIQVGPNCDLICDKTDVDSMQAACKSVITGGYYSCRFDSALSTSVSNCQYCEYGLTENRTACAAGIIHDNICPVGLVSSAYRIWTIVLGSLLGLACLFILFLTLLYLLSQKKLKERENQQRRQNEGGFQSQRTVAASQGVSQTGREAYQRRGATIDRDETANERFRTGRTKSSDDYQAGRMNGVSGGVRATREGTGTYQTSGSSGGGFQTRGISGDTYGARDVGIGDFSSRGLADGEYQTRAVTTSYESESKMPLISQHDDEWSTERRVKSVRTIESYQGSAHYGETEFAPSYEDSFSRGSTLKASKKEAQV</sequence>
<feature type="signal peptide" evidence="3">
    <location>
        <begin position="1"/>
        <end position="23"/>
    </location>
</feature>
<evidence type="ECO:0000256" key="3">
    <source>
        <dbReference type="SAM" id="SignalP"/>
    </source>
</evidence>
<comment type="caution">
    <text evidence="4">The sequence shown here is derived from an EMBL/GenBank/DDBJ whole genome shotgun (WGS) entry which is preliminary data.</text>
</comment>
<reference evidence="4 5" key="1">
    <citation type="submission" date="2024-08" db="EMBL/GenBank/DDBJ databases">
        <title>Gnathostoma spinigerum genome.</title>
        <authorList>
            <person name="Gonzalez-Bertolin B."/>
            <person name="Monzon S."/>
            <person name="Zaballos A."/>
            <person name="Jimenez P."/>
            <person name="Dekumyoy P."/>
            <person name="Varona S."/>
            <person name="Cuesta I."/>
            <person name="Sumanam S."/>
            <person name="Adisakwattana P."/>
            <person name="Gasser R.B."/>
            <person name="Hernandez-Gonzalez A."/>
            <person name="Young N.D."/>
            <person name="Perteguer M.J."/>
        </authorList>
    </citation>
    <scope>NUCLEOTIDE SEQUENCE [LARGE SCALE GENOMIC DNA]</scope>
    <source>
        <strain evidence="4">AL3</strain>
        <tissue evidence="4">Liver</tissue>
    </source>
</reference>
<feature type="transmembrane region" description="Helical" evidence="2">
    <location>
        <begin position="421"/>
        <end position="446"/>
    </location>
</feature>
<dbReference type="EMBL" id="JBGFUD010003879">
    <property type="protein sequence ID" value="MFH4979128.1"/>
    <property type="molecule type" value="Genomic_DNA"/>
</dbReference>
<feature type="compositionally biased region" description="Basic and acidic residues" evidence="1">
    <location>
        <begin position="485"/>
        <end position="512"/>
    </location>
</feature>
<dbReference type="Proteomes" id="UP001608902">
    <property type="component" value="Unassembled WGS sequence"/>
</dbReference>
<evidence type="ECO:0000256" key="1">
    <source>
        <dbReference type="SAM" id="MobiDB-lite"/>
    </source>
</evidence>
<evidence type="ECO:0000313" key="5">
    <source>
        <dbReference type="Proteomes" id="UP001608902"/>
    </source>
</evidence>
<feature type="region of interest" description="Disordered" evidence="1">
    <location>
        <begin position="456"/>
        <end position="547"/>
    </location>
</feature>
<organism evidence="4 5">
    <name type="scientific">Gnathostoma spinigerum</name>
    <dbReference type="NCBI Taxonomy" id="75299"/>
    <lineage>
        <taxon>Eukaryota</taxon>
        <taxon>Metazoa</taxon>
        <taxon>Ecdysozoa</taxon>
        <taxon>Nematoda</taxon>
        <taxon>Chromadorea</taxon>
        <taxon>Rhabditida</taxon>
        <taxon>Spirurina</taxon>
        <taxon>Gnathostomatomorpha</taxon>
        <taxon>Gnathostomatoidea</taxon>
        <taxon>Gnathostomatidae</taxon>
        <taxon>Gnathostoma</taxon>
    </lineage>
</organism>
<keyword evidence="2" id="KW-0812">Transmembrane</keyword>
<feature type="compositionally biased region" description="Polar residues" evidence="1">
    <location>
        <begin position="464"/>
        <end position="482"/>
    </location>
</feature>
<evidence type="ECO:0000256" key="2">
    <source>
        <dbReference type="SAM" id="Phobius"/>
    </source>
</evidence>
<name>A0ABD6EGS5_9BILA</name>
<keyword evidence="5" id="KW-1185">Reference proteome</keyword>
<feature type="chain" id="PRO_5044851258" evidence="3">
    <location>
        <begin position="24"/>
        <end position="650"/>
    </location>
</feature>
<keyword evidence="2" id="KW-0472">Membrane</keyword>
<accession>A0ABD6EGS5</accession>
<feature type="compositionally biased region" description="Low complexity" evidence="1">
    <location>
        <begin position="30"/>
        <end position="40"/>
    </location>
</feature>
<dbReference type="AlphaFoldDB" id="A0ABD6EGS5"/>
<evidence type="ECO:0000313" key="4">
    <source>
        <dbReference type="EMBL" id="MFH4979128.1"/>
    </source>
</evidence>
<feature type="region of interest" description="Disordered" evidence="1">
    <location>
        <begin position="625"/>
        <end position="650"/>
    </location>
</feature>
<gene>
    <name evidence="4" type="ORF">AB6A40_005837</name>
</gene>
<protein>
    <submittedName>
        <fullName evidence="4">Uncharacterized protein</fullName>
    </submittedName>
</protein>
<feature type="region of interest" description="Disordered" evidence="1">
    <location>
        <begin position="583"/>
        <end position="604"/>
    </location>
</feature>
<keyword evidence="2" id="KW-1133">Transmembrane helix</keyword>
<proteinExistence type="predicted"/>